<dbReference type="Pfam" id="PF02527">
    <property type="entry name" value="GidB"/>
    <property type="match status" value="1"/>
</dbReference>
<feature type="binding site" evidence="6">
    <location>
        <position position="134"/>
    </location>
    <ligand>
        <name>S-adenosyl-L-methionine</name>
        <dbReference type="ChEBI" id="CHEBI:59789"/>
    </ligand>
</feature>
<gene>
    <name evidence="6" type="primary">rsmG</name>
    <name evidence="7" type="ORF">ACPOL_2286</name>
</gene>
<dbReference type="KEGG" id="abas:ACPOL_2286"/>
<keyword evidence="1 6" id="KW-0963">Cytoplasm</keyword>
<protein>
    <recommendedName>
        <fullName evidence="6">Ribosomal RNA small subunit methyltransferase G</fullName>
        <ecNumber evidence="6">2.1.1.-</ecNumber>
    </recommendedName>
    <alternativeName>
        <fullName evidence="6">16S rRNA 7-methylguanosine methyltransferase</fullName>
        <shortName evidence="6">16S rRNA m7G methyltransferase</shortName>
    </alternativeName>
</protein>
<keyword evidence="5 6" id="KW-0949">S-adenosyl-L-methionine</keyword>
<feature type="binding site" evidence="6">
    <location>
        <position position="69"/>
    </location>
    <ligand>
        <name>S-adenosyl-L-methionine</name>
        <dbReference type="ChEBI" id="CHEBI:59789"/>
    </ligand>
</feature>
<reference evidence="7 8" key="1">
    <citation type="journal article" date="2018" name="Front. Microbiol.">
        <title>Hydrolytic Capabilities as a Key to Environmental Success: Chitinolytic and Cellulolytic Acidobacteria From Acidic Sub-arctic Soils and Boreal Peatlands.</title>
        <authorList>
            <person name="Belova S.E."/>
            <person name="Ravin N.V."/>
            <person name="Pankratov T.A."/>
            <person name="Rakitin A.L."/>
            <person name="Ivanova A.A."/>
            <person name="Beletsky A.V."/>
            <person name="Mardanov A.V."/>
            <person name="Sinninghe Damste J.S."/>
            <person name="Dedysh S.N."/>
        </authorList>
    </citation>
    <scope>NUCLEOTIDE SEQUENCE [LARGE SCALE GENOMIC DNA]</scope>
    <source>
        <strain evidence="7 8">SBC82</strain>
    </source>
</reference>
<organism evidence="7 8">
    <name type="scientific">Acidisarcina polymorpha</name>
    <dbReference type="NCBI Taxonomy" id="2211140"/>
    <lineage>
        <taxon>Bacteria</taxon>
        <taxon>Pseudomonadati</taxon>
        <taxon>Acidobacteriota</taxon>
        <taxon>Terriglobia</taxon>
        <taxon>Terriglobales</taxon>
        <taxon>Acidobacteriaceae</taxon>
        <taxon>Acidisarcina</taxon>
    </lineage>
</organism>
<dbReference type="InterPro" id="IPR003682">
    <property type="entry name" value="rRNA_ssu_MeTfrase_G"/>
</dbReference>
<comment type="similarity">
    <text evidence="6">Belongs to the methyltransferase superfamily. RNA methyltransferase RsmG family.</text>
</comment>
<keyword evidence="2 6" id="KW-0698">rRNA processing</keyword>
<sequence>MVAGAGLLPLSRAAAEGFSKYFELLQRWNAKLNLTAIRSNEEILRRHFLESIFCAQGLPEGVGTLLDFGSGAGFPGIPVALCRPEIQVTLAESQGKKASFLREAVRVLGLSAEVFGRRVEEMAPERRFGVVTLRAVDKMESAISTAAERVGDAGWLVVLASSSSRLPDEFDGSEVRIPWLEHGVVLTGRRMFHVEQLPADLDHSVELDRDPSK</sequence>
<evidence type="ECO:0000256" key="3">
    <source>
        <dbReference type="ARBA" id="ARBA00022603"/>
    </source>
</evidence>
<evidence type="ECO:0000313" key="7">
    <source>
        <dbReference type="EMBL" id="AXC11610.1"/>
    </source>
</evidence>
<proteinExistence type="inferred from homology"/>
<dbReference type="Proteomes" id="UP000253606">
    <property type="component" value="Chromosome"/>
</dbReference>
<dbReference type="PANTHER" id="PTHR31760">
    <property type="entry name" value="S-ADENOSYL-L-METHIONINE-DEPENDENT METHYLTRANSFERASES SUPERFAMILY PROTEIN"/>
    <property type="match status" value="1"/>
</dbReference>
<dbReference type="HAMAP" id="MF_00074">
    <property type="entry name" value="16SrRNA_methyltr_G"/>
    <property type="match status" value="1"/>
</dbReference>
<evidence type="ECO:0000256" key="2">
    <source>
        <dbReference type="ARBA" id="ARBA00022552"/>
    </source>
</evidence>
<comment type="caution">
    <text evidence="6">Lacks conserved residue(s) required for the propagation of feature annotation.</text>
</comment>
<dbReference type="InterPro" id="IPR029063">
    <property type="entry name" value="SAM-dependent_MTases_sf"/>
</dbReference>
<comment type="function">
    <text evidence="6">Specifically methylates the N7 position of a guanine in 16S rRNA.</text>
</comment>
<name>A0A2Z5FY10_9BACT</name>
<dbReference type="Gene3D" id="3.40.50.150">
    <property type="entry name" value="Vaccinia Virus protein VP39"/>
    <property type="match status" value="1"/>
</dbReference>
<keyword evidence="4 6" id="KW-0808">Transferase</keyword>
<dbReference type="NCBIfam" id="TIGR00138">
    <property type="entry name" value="rsmG_gidB"/>
    <property type="match status" value="1"/>
</dbReference>
<keyword evidence="3 6" id="KW-0489">Methyltransferase</keyword>
<dbReference type="GO" id="GO:0070043">
    <property type="term" value="F:rRNA (guanine-N7-)-methyltransferase activity"/>
    <property type="evidence" value="ECO:0007669"/>
    <property type="project" value="UniProtKB-UniRule"/>
</dbReference>
<dbReference type="PANTHER" id="PTHR31760:SF0">
    <property type="entry name" value="S-ADENOSYL-L-METHIONINE-DEPENDENT METHYLTRANSFERASES SUPERFAMILY PROTEIN"/>
    <property type="match status" value="1"/>
</dbReference>
<evidence type="ECO:0000256" key="6">
    <source>
        <dbReference type="HAMAP-Rule" id="MF_00074"/>
    </source>
</evidence>
<dbReference type="GO" id="GO:0005829">
    <property type="term" value="C:cytosol"/>
    <property type="evidence" value="ECO:0007669"/>
    <property type="project" value="TreeGrafter"/>
</dbReference>
<keyword evidence="8" id="KW-1185">Reference proteome</keyword>
<evidence type="ECO:0000256" key="5">
    <source>
        <dbReference type="ARBA" id="ARBA00022691"/>
    </source>
</evidence>
<feature type="binding site" evidence="6">
    <location>
        <begin position="119"/>
        <end position="120"/>
    </location>
    <ligand>
        <name>S-adenosyl-L-methionine</name>
        <dbReference type="ChEBI" id="CHEBI:59789"/>
    </ligand>
</feature>
<evidence type="ECO:0000313" key="8">
    <source>
        <dbReference type="Proteomes" id="UP000253606"/>
    </source>
</evidence>
<dbReference type="EMBL" id="CP030840">
    <property type="protein sequence ID" value="AXC11610.1"/>
    <property type="molecule type" value="Genomic_DNA"/>
</dbReference>
<dbReference type="EC" id="2.1.1.-" evidence="6"/>
<comment type="subcellular location">
    <subcellularLocation>
        <location evidence="6">Cytoplasm</location>
    </subcellularLocation>
</comment>
<evidence type="ECO:0000256" key="1">
    <source>
        <dbReference type="ARBA" id="ARBA00022490"/>
    </source>
</evidence>
<accession>A0A2Z5FY10</accession>
<feature type="binding site" evidence="6">
    <location>
        <position position="74"/>
    </location>
    <ligand>
        <name>S-adenosyl-L-methionine</name>
        <dbReference type="ChEBI" id="CHEBI:59789"/>
    </ligand>
</feature>
<evidence type="ECO:0000256" key="4">
    <source>
        <dbReference type="ARBA" id="ARBA00022679"/>
    </source>
</evidence>
<dbReference type="SUPFAM" id="SSF53335">
    <property type="entry name" value="S-adenosyl-L-methionine-dependent methyltransferases"/>
    <property type="match status" value="1"/>
</dbReference>
<dbReference type="AlphaFoldDB" id="A0A2Z5FY10"/>